<comment type="caution">
    <text evidence="10">The sequence shown here is derived from an EMBL/GenBank/DDBJ whole genome shotgun (WGS) entry which is preliminary data.</text>
</comment>
<dbReference type="InterPro" id="IPR000873">
    <property type="entry name" value="AMP-dep_synth/lig_dom"/>
</dbReference>
<dbReference type="EMBL" id="AFHG01000032">
    <property type="protein sequence ID" value="EGK72670.1"/>
    <property type="molecule type" value="Genomic_DNA"/>
</dbReference>
<evidence type="ECO:0000313" key="11">
    <source>
        <dbReference type="Proteomes" id="UP000005019"/>
    </source>
</evidence>
<evidence type="ECO:0000256" key="1">
    <source>
        <dbReference type="ARBA" id="ARBA00006432"/>
    </source>
</evidence>
<comment type="similarity">
    <text evidence="1">Belongs to the ATP-dependent AMP-binding enzyme family.</text>
</comment>
<protein>
    <recommendedName>
        <fullName evidence="2">acetate--CoA ligase</fullName>
        <ecNumber evidence="2">6.2.1.1</ecNumber>
    </recommendedName>
</protein>
<dbReference type="STRING" id="1000565.METUNv1_01012"/>
<dbReference type="EC" id="6.2.1.1" evidence="2"/>
<dbReference type="GO" id="GO:0003987">
    <property type="term" value="F:acetate-CoA ligase activity"/>
    <property type="evidence" value="ECO:0007669"/>
    <property type="project" value="UniProtKB-EC"/>
</dbReference>
<organism evidence="10 11">
    <name type="scientific">Methyloversatilis universalis (strain ATCC BAA-1314 / DSM 25237 / JCM 13912 / CCUG 52030 / FAM5)</name>
    <dbReference type="NCBI Taxonomy" id="1000565"/>
    <lineage>
        <taxon>Bacteria</taxon>
        <taxon>Pseudomonadati</taxon>
        <taxon>Pseudomonadota</taxon>
        <taxon>Betaproteobacteria</taxon>
        <taxon>Nitrosomonadales</taxon>
        <taxon>Sterolibacteriaceae</taxon>
        <taxon>Methyloversatilis</taxon>
    </lineage>
</organism>
<accession>F5R9U0</accession>
<keyword evidence="5" id="KW-0067">ATP-binding</keyword>
<evidence type="ECO:0000256" key="4">
    <source>
        <dbReference type="ARBA" id="ARBA00022741"/>
    </source>
</evidence>
<evidence type="ECO:0000259" key="8">
    <source>
        <dbReference type="Pfam" id="PF13193"/>
    </source>
</evidence>
<dbReference type="GO" id="GO:0005524">
    <property type="term" value="F:ATP binding"/>
    <property type="evidence" value="ECO:0007669"/>
    <property type="project" value="UniProtKB-KW"/>
</dbReference>
<evidence type="ECO:0000256" key="2">
    <source>
        <dbReference type="ARBA" id="ARBA00013275"/>
    </source>
</evidence>
<dbReference type="SUPFAM" id="SSF56801">
    <property type="entry name" value="Acetyl-CoA synthetase-like"/>
    <property type="match status" value="1"/>
</dbReference>
<evidence type="ECO:0000313" key="10">
    <source>
        <dbReference type="EMBL" id="EGK72670.1"/>
    </source>
</evidence>
<evidence type="ECO:0000256" key="5">
    <source>
        <dbReference type="ARBA" id="ARBA00022840"/>
    </source>
</evidence>
<keyword evidence="4" id="KW-0547">Nucleotide-binding</keyword>
<name>F5R9U0_METUF</name>
<gene>
    <name evidence="10" type="ORF">METUNv1_01012</name>
</gene>
<dbReference type="Gene3D" id="3.30.300.30">
    <property type="match status" value="1"/>
</dbReference>
<keyword evidence="6" id="KW-0007">Acetylation</keyword>
<dbReference type="Pfam" id="PF00501">
    <property type="entry name" value="AMP-binding"/>
    <property type="match status" value="1"/>
</dbReference>
<evidence type="ECO:0000256" key="6">
    <source>
        <dbReference type="ARBA" id="ARBA00022990"/>
    </source>
</evidence>
<dbReference type="eggNOG" id="COG0365">
    <property type="taxonomic scope" value="Bacteria"/>
</dbReference>
<evidence type="ECO:0000256" key="3">
    <source>
        <dbReference type="ARBA" id="ARBA00022598"/>
    </source>
</evidence>
<dbReference type="InterPro" id="IPR032387">
    <property type="entry name" value="ACAS_N"/>
</dbReference>
<dbReference type="OrthoDB" id="9766486at2"/>
<dbReference type="AlphaFoldDB" id="F5R9U0"/>
<dbReference type="PANTHER" id="PTHR24095:SF14">
    <property type="entry name" value="ACETYL-COENZYME A SYNTHETASE 1"/>
    <property type="match status" value="1"/>
</dbReference>
<feature type="domain" description="Acetyl-coenzyme A synthetase N-terminal" evidence="9">
    <location>
        <begin position="29"/>
        <end position="84"/>
    </location>
</feature>
<dbReference type="RefSeq" id="WP_008059479.1">
    <property type="nucleotide sequence ID" value="NZ_AFHG01000032.1"/>
</dbReference>
<dbReference type="Proteomes" id="UP000005019">
    <property type="component" value="Unassembled WGS sequence"/>
</dbReference>
<dbReference type="InterPro" id="IPR025110">
    <property type="entry name" value="AMP-bd_C"/>
</dbReference>
<keyword evidence="3" id="KW-0436">Ligase</keyword>
<dbReference type="Pfam" id="PF16177">
    <property type="entry name" value="ACAS_N"/>
    <property type="match status" value="1"/>
</dbReference>
<dbReference type="PANTHER" id="PTHR24095">
    <property type="entry name" value="ACETYL-COENZYME A SYNTHETASE"/>
    <property type="match status" value="1"/>
</dbReference>
<dbReference type="PROSITE" id="PS00455">
    <property type="entry name" value="AMP_BINDING"/>
    <property type="match status" value="1"/>
</dbReference>
<dbReference type="InterPro" id="IPR045851">
    <property type="entry name" value="AMP-bd_C_sf"/>
</dbReference>
<keyword evidence="11" id="KW-1185">Reference proteome</keyword>
<evidence type="ECO:0000259" key="9">
    <source>
        <dbReference type="Pfam" id="PF16177"/>
    </source>
</evidence>
<dbReference type="InterPro" id="IPR020845">
    <property type="entry name" value="AMP-binding_CS"/>
</dbReference>
<dbReference type="Gene3D" id="3.40.50.12780">
    <property type="entry name" value="N-terminal domain of ligase-like"/>
    <property type="match status" value="1"/>
</dbReference>
<sequence length="653" mass="71018">MKVFTPSGCEWKGTRLARFIERHGYGSLDQLQEEAERDAPRFWDRVVEEVGLDWAVPYVQTLDLQNGPMWPEWFVGGRLDLFDNLIGKHARRHPDKIAIRWEGDAGEQRSLSYGELEREVAAVATGLRALGLAQGSRIALYLPMVPEAAVILLAAARIGAISVPMFSGYSADSVVQRVQDAAASVLVCANGYFRRGKPVRMLADALAAADACESVQNVVVVDRLGNGSYEGEEPGGHYALRDYATLAATTPEASGDDSFGASAPLMLVYTSGTTGKPKGVVHTHGGFPLKAAQDMAMAFDLREDDSLMWVTDMGWLMGPWMVFGALLLGATIVLCEGTPDYPDAGRMWRIVQRHGVTHLGLSPTLVRLLMGSRDAVPAPGTLDTLRVFGSTGEAWNETPWLWLFETVGQSRRPIVNYSGGTEIGGGILACFPGLPQTACGFNGPIPGMAADVVDAEGRPVRGSVGELVLRAPWPGMTRGFWNDPDRYEDTYWATLPGLWVHGDWASIDSDGYWFVHGRSDDTIKVAGKRLGPTEFESALVSHPLVAEAVAVGVPDAIKGEAVVCFVTLHDPRSGPEGWSVWETELSDHVARLLGKPLRPARIHALAQIPKTRNGKILRRVVRNAYIGRPMGDLSSMENPRSIEEVISLRTARV</sequence>
<dbReference type="Pfam" id="PF13193">
    <property type="entry name" value="AMP-binding_C"/>
    <property type="match status" value="1"/>
</dbReference>
<feature type="domain" description="AMP-dependent synthetase/ligase" evidence="7">
    <location>
        <begin position="88"/>
        <end position="481"/>
    </location>
</feature>
<feature type="domain" description="AMP-binding enzyme C-terminal" evidence="8">
    <location>
        <begin position="534"/>
        <end position="615"/>
    </location>
</feature>
<reference evidence="10 11" key="1">
    <citation type="journal article" date="2011" name="J. Bacteriol.">
        <title>Genome sequence of Methyloversatilis universalis FAM5T, a methylotrophic representative of the order Rhodocyclales.</title>
        <authorList>
            <person name="Kittichotirat W."/>
            <person name="Good N.M."/>
            <person name="Hall R."/>
            <person name="Bringel F."/>
            <person name="Lajus A."/>
            <person name="Medigue C."/>
            <person name="Smalley N.E."/>
            <person name="Beck D."/>
            <person name="Bumgarner R."/>
            <person name="Vuilleumier S."/>
            <person name="Kalyuzhnaya M.G."/>
        </authorList>
    </citation>
    <scope>NUCLEOTIDE SEQUENCE [LARGE SCALE GENOMIC DNA]</scope>
    <source>
        <strain evidence="11">ATCC BAA-1314 / JCM 13912 / FAM5</strain>
    </source>
</reference>
<proteinExistence type="inferred from homology"/>
<dbReference type="InterPro" id="IPR042099">
    <property type="entry name" value="ANL_N_sf"/>
</dbReference>
<dbReference type="GO" id="GO:0006085">
    <property type="term" value="P:acetyl-CoA biosynthetic process"/>
    <property type="evidence" value="ECO:0007669"/>
    <property type="project" value="TreeGrafter"/>
</dbReference>
<evidence type="ECO:0000259" key="7">
    <source>
        <dbReference type="Pfam" id="PF00501"/>
    </source>
</evidence>